<dbReference type="GO" id="GO:0032453">
    <property type="term" value="F:histone H3K4 demethylase activity"/>
    <property type="evidence" value="ECO:0007669"/>
    <property type="project" value="TreeGrafter"/>
</dbReference>
<dbReference type="GO" id="GO:0046872">
    <property type="term" value="F:metal ion binding"/>
    <property type="evidence" value="ECO:0007669"/>
    <property type="project" value="UniProtKB-KW"/>
</dbReference>
<dbReference type="Pfam" id="PF08007">
    <property type="entry name" value="JmjC_2"/>
    <property type="match status" value="1"/>
</dbReference>
<dbReference type="GO" id="GO:0051864">
    <property type="term" value="F:histone H3K36 demethylase activity"/>
    <property type="evidence" value="ECO:0007669"/>
    <property type="project" value="TreeGrafter"/>
</dbReference>
<dbReference type="Proteomes" id="UP000537825">
    <property type="component" value="Unassembled WGS sequence"/>
</dbReference>
<dbReference type="PANTHER" id="PTHR13096">
    <property type="entry name" value="MINA53 MYC INDUCED NUCLEAR ANTIGEN"/>
    <property type="match status" value="1"/>
</dbReference>
<dbReference type="InterPro" id="IPR039994">
    <property type="entry name" value="NO66-like"/>
</dbReference>
<evidence type="ECO:0000256" key="3">
    <source>
        <dbReference type="ARBA" id="ARBA00023004"/>
    </source>
</evidence>
<evidence type="ECO:0000256" key="2">
    <source>
        <dbReference type="ARBA" id="ARBA00022723"/>
    </source>
</evidence>
<dbReference type="RefSeq" id="WP_120577424.1">
    <property type="nucleotide sequence ID" value="NZ_CBCSLE010000070.1"/>
</dbReference>
<name>A0A7X4Y4L2_9BACT</name>
<dbReference type="PANTHER" id="PTHR13096:SF9">
    <property type="entry name" value="BIFUNCTIONAL LYSINE-SPECIFIC DEMETHYLASE AND HISTIDYL-HYDROXYLASE"/>
    <property type="match status" value="1"/>
</dbReference>
<feature type="domain" description="JmjC" evidence="4">
    <location>
        <begin position="109"/>
        <end position="265"/>
    </location>
</feature>
<evidence type="ECO:0000313" key="6">
    <source>
        <dbReference type="Proteomes" id="UP000537825"/>
    </source>
</evidence>
<dbReference type="SUPFAM" id="SSF51197">
    <property type="entry name" value="Clavaminate synthase-like"/>
    <property type="match status" value="1"/>
</dbReference>
<comment type="cofactor">
    <cofactor evidence="1">
        <name>Fe(2+)</name>
        <dbReference type="ChEBI" id="CHEBI:29033"/>
    </cofactor>
</comment>
<proteinExistence type="predicted"/>
<dbReference type="Gene3D" id="2.60.120.650">
    <property type="entry name" value="Cupin"/>
    <property type="match status" value="1"/>
</dbReference>
<keyword evidence="3" id="KW-0408">Iron</keyword>
<evidence type="ECO:0000313" key="5">
    <source>
        <dbReference type="EMBL" id="NBC38753.1"/>
    </source>
</evidence>
<accession>A0A7X4Y4L2</accession>
<organism evidence="5 6">
    <name type="scientific">Corallococcus exiguus</name>
    <dbReference type="NCBI Taxonomy" id="83462"/>
    <lineage>
        <taxon>Bacteria</taxon>
        <taxon>Pseudomonadati</taxon>
        <taxon>Myxococcota</taxon>
        <taxon>Myxococcia</taxon>
        <taxon>Myxococcales</taxon>
        <taxon>Cystobacterineae</taxon>
        <taxon>Myxococcaceae</taxon>
        <taxon>Corallococcus</taxon>
    </lineage>
</organism>
<dbReference type="AlphaFoldDB" id="A0A7X4Y4L2"/>
<evidence type="ECO:0000259" key="4">
    <source>
        <dbReference type="PROSITE" id="PS51184"/>
    </source>
</evidence>
<sequence>MKPRPRSARVARQEAFAPPVHAPSLEALLGGLTPVAFLADHWEQRVYHLSRGQPDFYAPLLPRAEIDHLIASALALDPTSVELLPRARPGDAGRPLDAQRLQEGYDAGNTLRVNAAHRFLGPLRQLRGHLEQGLGALVNVNLYCAPARSETAQVHFDRHCFVLQVSGRRKWSLSPRETDLPLEYVPPFRFEDLEDSRGFRTPRFQPAGSDGPTEHFVLEAGDLLYLPRGHVHESRADGTHSVHLTLGFKTLTYVDCLASALYQLAHREPALRRSLPPGFLLGGTVQEEVHEELRRLGERLPQALDVEAAVTDIARAFLHKRGQLTGMTLGAEDDAAHLGLQDRVERRAGQLLHYSEGAGKARLQFGQRTVSVPADFGEALRFIQRTPRFQVRALPGPLDDEGRLALVGRLTREGLLYALRQEED</sequence>
<comment type="caution">
    <text evidence="5">The sequence shown here is derived from an EMBL/GenBank/DDBJ whole genome shotgun (WGS) entry which is preliminary data.</text>
</comment>
<gene>
    <name evidence="5" type="ORF">GTZ93_02860</name>
</gene>
<keyword evidence="6" id="KW-1185">Reference proteome</keyword>
<evidence type="ECO:0000256" key="1">
    <source>
        <dbReference type="ARBA" id="ARBA00001954"/>
    </source>
</evidence>
<protein>
    <recommendedName>
        <fullName evidence="4">JmjC domain-containing protein</fullName>
    </recommendedName>
</protein>
<dbReference type="InterPro" id="IPR003347">
    <property type="entry name" value="JmjC_dom"/>
</dbReference>
<dbReference type="EMBL" id="JAAAPK010000001">
    <property type="protein sequence ID" value="NBC38753.1"/>
    <property type="molecule type" value="Genomic_DNA"/>
</dbReference>
<keyword evidence="2" id="KW-0479">Metal-binding</keyword>
<dbReference type="PROSITE" id="PS51184">
    <property type="entry name" value="JMJC"/>
    <property type="match status" value="1"/>
</dbReference>
<reference evidence="5 6" key="1">
    <citation type="submission" date="2020-01" db="EMBL/GenBank/DDBJ databases">
        <title>The draft genome sequence of Corallococcus exiguus DSM 14696.</title>
        <authorList>
            <person name="Zhang X."/>
            <person name="Zhu H."/>
        </authorList>
    </citation>
    <scope>NUCLEOTIDE SEQUENCE [LARGE SCALE GENOMIC DNA]</scope>
    <source>
        <strain evidence="5 6">DSM 14696</strain>
    </source>
</reference>